<dbReference type="EMBL" id="KQ976574">
    <property type="protein sequence ID" value="KYM80161.1"/>
    <property type="molecule type" value="Genomic_DNA"/>
</dbReference>
<evidence type="ECO:0000313" key="1">
    <source>
        <dbReference type="EMBL" id="KYM80161.1"/>
    </source>
</evidence>
<proteinExistence type="predicted"/>
<gene>
    <name evidence="1" type="ORF">ALC53_09255</name>
</gene>
<organism evidence="1 2">
    <name type="scientific">Atta colombica</name>
    <dbReference type="NCBI Taxonomy" id="520822"/>
    <lineage>
        <taxon>Eukaryota</taxon>
        <taxon>Metazoa</taxon>
        <taxon>Ecdysozoa</taxon>
        <taxon>Arthropoda</taxon>
        <taxon>Hexapoda</taxon>
        <taxon>Insecta</taxon>
        <taxon>Pterygota</taxon>
        <taxon>Neoptera</taxon>
        <taxon>Endopterygota</taxon>
        <taxon>Hymenoptera</taxon>
        <taxon>Apocrita</taxon>
        <taxon>Aculeata</taxon>
        <taxon>Formicoidea</taxon>
        <taxon>Formicidae</taxon>
        <taxon>Myrmicinae</taxon>
        <taxon>Atta</taxon>
    </lineage>
</organism>
<evidence type="ECO:0000313" key="2">
    <source>
        <dbReference type="Proteomes" id="UP000078540"/>
    </source>
</evidence>
<reference evidence="1 2" key="1">
    <citation type="submission" date="2015-09" db="EMBL/GenBank/DDBJ databases">
        <title>Atta colombica WGS genome.</title>
        <authorList>
            <person name="Nygaard S."/>
            <person name="Hu H."/>
            <person name="Boomsma J."/>
            <person name="Zhang G."/>
        </authorList>
    </citation>
    <scope>NUCLEOTIDE SEQUENCE [LARGE SCALE GENOMIC DNA]</scope>
    <source>
        <strain evidence="1">Treedump-2</strain>
        <tissue evidence="1">Whole body</tissue>
    </source>
</reference>
<dbReference type="AlphaFoldDB" id="A0A195B6N1"/>
<dbReference type="Proteomes" id="UP000078540">
    <property type="component" value="Unassembled WGS sequence"/>
</dbReference>
<sequence>MVMVVMVMVEDSGRSLSFLVCATYTILHESAKSCRRRFSCTLPAKSAEKFAEKYGKLPPIATLRRHPIITKIFLTAFYSLRLQPSCTAKNPFGRPDIRLIFFGQSVVGAKKVDNTYPCRKTESRLGQQPRPKKLSTKGRLSLLSYDLYAPIAKLADVCLAIKLSIPSAFVRFLSLALDTPGSLLPLEKDQFMLSRTLVVTLDDSISDCGICLRALAKKFLIIFVVYHGKFNSFAYRLQLCGIIKLKRDRKIEIGVELRVENTPETCRSRLARLPQEILITKVITIVTVDTINGIIPCDKRNCTVTERQLTAPFSRANGALPHVYLRTRTQILYVTVRRLPAHPAMQMRVELYIPSANYRYIPQAENALSYYSVILPLGLYREFILYCNSRKTAVVDVAPA</sequence>
<accession>A0A195B6N1</accession>
<protein>
    <submittedName>
        <fullName evidence="1">Uncharacterized protein</fullName>
    </submittedName>
</protein>
<keyword evidence="2" id="KW-1185">Reference proteome</keyword>
<name>A0A195B6N1_9HYME</name>